<dbReference type="Proteomes" id="UP000185151">
    <property type="component" value="Unassembled WGS sequence"/>
</dbReference>
<organism evidence="2 3">
    <name type="scientific">Paraburkholderia phenazinium</name>
    <dbReference type="NCBI Taxonomy" id="60549"/>
    <lineage>
        <taxon>Bacteria</taxon>
        <taxon>Pseudomonadati</taxon>
        <taxon>Pseudomonadota</taxon>
        <taxon>Betaproteobacteria</taxon>
        <taxon>Burkholderiales</taxon>
        <taxon>Burkholderiaceae</taxon>
        <taxon>Paraburkholderia</taxon>
    </lineage>
</organism>
<dbReference type="AlphaFoldDB" id="A0A1N6JLL9"/>
<evidence type="ECO:0000313" key="3">
    <source>
        <dbReference type="Proteomes" id="UP000185151"/>
    </source>
</evidence>
<feature type="signal peptide" evidence="1">
    <location>
        <begin position="1"/>
        <end position="27"/>
    </location>
</feature>
<evidence type="ECO:0000313" key="2">
    <source>
        <dbReference type="EMBL" id="SIO45067.1"/>
    </source>
</evidence>
<evidence type="ECO:0008006" key="4">
    <source>
        <dbReference type="Google" id="ProtNLM"/>
    </source>
</evidence>
<accession>A0A1N6JLL9</accession>
<reference evidence="2 3" key="1">
    <citation type="submission" date="2016-11" db="EMBL/GenBank/DDBJ databases">
        <authorList>
            <person name="Jaros S."/>
            <person name="Januszkiewicz K."/>
            <person name="Wedrychowicz H."/>
        </authorList>
    </citation>
    <scope>NUCLEOTIDE SEQUENCE [LARGE SCALE GENOMIC DNA]</scope>
    <source>
        <strain evidence="2 3">GAS95</strain>
    </source>
</reference>
<name>A0A1N6JLL9_9BURK</name>
<evidence type="ECO:0000256" key="1">
    <source>
        <dbReference type="SAM" id="SignalP"/>
    </source>
</evidence>
<keyword evidence="3" id="KW-1185">Reference proteome</keyword>
<sequence length="83" mass="8790">MRRVFNIAVLMLLAYLTVGRALTHAQAGEEGTISCEKGAEMIRLGAMDKGFSEAASSGQGQNFLSGCLVTGEARVNDQVVARD</sequence>
<dbReference type="EMBL" id="FSRU01000001">
    <property type="protein sequence ID" value="SIO45067.1"/>
    <property type="molecule type" value="Genomic_DNA"/>
</dbReference>
<proteinExistence type="predicted"/>
<dbReference type="RefSeq" id="WP_074296567.1">
    <property type="nucleotide sequence ID" value="NZ_FSRU01000001.1"/>
</dbReference>
<dbReference type="OrthoDB" id="9008142at2"/>
<keyword evidence="1" id="KW-0732">Signal</keyword>
<gene>
    <name evidence="2" type="ORF">SAMN05444165_3306</name>
</gene>
<protein>
    <recommendedName>
        <fullName evidence="4">Adhesin</fullName>
    </recommendedName>
</protein>
<feature type="chain" id="PRO_5012975272" description="Adhesin" evidence="1">
    <location>
        <begin position="28"/>
        <end position="83"/>
    </location>
</feature>